<accession>A0ABW3SXX3</accession>
<dbReference type="Proteomes" id="UP001597216">
    <property type="component" value="Unassembled WGS sequence"/>
</dbReference>
<comment type="caution">
    <text evidence="1">The sequence shown here is derived from an EMBL/GenBank/DDBJ whole genome shotgun (WGS) entry which is preliminary data.</text>
</comment>
<evidence type="ECO:0000313" key="1">
    <source>
        <dbReference type="EMBL" id="MFD1189426.1"/>
    </source>
</evidence>
<protein>
    <submittedName>
        <fullName evidence="1">Uncharacterized protein</fullName>
    </submittedName>
</protein>
<keyword evidence="2" id="KW-1185">Reference proteome</keyword>
<gene>
    <name evidence="1" type="ORF">ACFQ27_02450</name>
</gene>
<evidence type="ECO:0000313" key="2">
    <source>
        <dbReference type="Proteomes" id="UP001597216"/>
    </source>
</evidence>
<reference evidence="2" key="1">
    <citation type="journal article" date="2019" name="Int. J. Syst. Evol. Microbiol.">
        <title>The Global Catalogue of Microorganisms (GCM) 10K type strain sequencing project: providing services to taxonomists for standard genome sequencing and annotation.</title>
        <authorList>
            <consortium name="The Broad Institute Genomics Platform"/>
            <consortium name="The Broad Institute Genome Sequencing Center for Infectious Disease"/>
            <person name="Wu L."/>
            <person name="Ma J."/>
        </authorList>
    </citation>
    <scope>NUCLEOTIDE SEQUENCE [LARGE SCALE GENOMIC DNA]</scope>
    <source>
        <strain evidence="2">CCUG 55074</strain>
    </source>
</reference>
<dbReference type="RefSeq" id="WP_377352285.1">
    <property type="nucleotide sequence ID" value="NZ_JBHTLQ010000004.1"/>
</dbReference>
<name>A0ABW3SXX3_9CAUL</name>
<proteinExistence type="predicted"/>
<sequence>MGEIAEALLNLGGAAHRDQVIARLEENRRQDSADLDLRARAVAVFDAHSRSDAGYGGVQPLFRRPFGPGAYRWALTAEAEAFLRTGGRQRRHG</sequence>
<organism evidence="1 2">
    <name type="scientific">Phenylobacterium conjunctum</name>
    <dbReference type="NCBI Taxonomy" id="1298959"/>
    <lineage>
        <taxon>Bacteria</taxon>
        <taxon>Pseudomonadati</taxon>
        <taxon>Pseudomonadota</taxon>
        <taxon>Alphaproteobacteria</taxon>
        <taxon>Caulobacterales</taxon>
        <taxon>Caulobacteraceae</taxon>
        <taxon>Phenylobacterium</taxon>
    </lineage>
</organism>
<dbReference type="EMBL" id="JBHTLQ010000004">
    <property type="protein sequence ID" value="MFD1189426.1"/>
    <property type="molecule type" value="Genomic_DNA"/>
</dbReference>